<dbReference type="PANTHER" id="PTHR30383">
    <property type="entry name" value="THIOESTERASE 1/PROTEASE 1/LYSOPHOSPHOLIPASE L1"/>
    <property type="match status" value="1"/>
</dbReference>
<comment type="caution">
    <text evidence="2">The sequence shown here is derived from an EMBL/GenBank/DDBJ whole genome shotgun (WGS) entry which is preliminary data.</text>
</comment>
<dbReference type="SUPFAM" id="SSF52266">
    <property type="entry name" value="SGNH hydrolase"/>
    <property type="match status" value="1"/>
</dbReference>
<accession>A0ABT9A9A6</accession>
<dbReference type="Gene3D" id="3.40.50.1110">
    <property type="entry name" value="SGNH hydrolase"/>
    <property type="match status" value="1"/>
</dbReference>
<dbReference type="Proteomes" id="UP001167796">
    <property type="component" value="Unassembled WGS sequence"/>
</dbReference>
<evidence type="ECO:0000313" key="3">
    <source>
        <dbReference type="Proteomes" id="UP001167796"/>
    </source>
</evidence>
<gene>
    <name evidence="2" type="ORF">Q5H92_04170</name>
</gene>
<evidence type="ECO:0000259" key="1">
    <source>
        <dbReference type="Pfam" id="PF13472"/>
    </source>
</evidence>
<dbReference type="PANTHER" id="PTHR30383:SF29">
    <property type="entry name" value="SGNH HYDROLASE-TYPE ESTERASE DOMAIN-CONTAINING PROTEIN"/>
    <property type="match status" value="1"/>
</dbReference>
<organism evidence="2 3">
    <name type="scientific">Hymenobacter mellowenesis</name>
    <dbReference type="NCBI Taxonomy" id="3063995"/>
    <lineage>
        <taxon>Bacteria</taxon>
        <taxon>Pseudomonadati</taxon>
        <taxon>Bacteroidota</taxon>
        <taxon>Cytophagia</taxon>
        <taxon>Cytophagales</taxon>
        <taxon>Hymenobacteraceae</taxon>
        <taxon>Hymenobacter</taxon>
    </lineage>
</organism>
<sequence length="418" mass="46047">MPFRLFLLVVWLLLGSGGPACAQLLGRLDSLQATYPFLNTATNRIENAQLGLQHFYRQLARLPTYPTELPGERVSVVHIGDSHLQADEFSGRVRRELQRTYGNAGRGLAFPFGVAKMGGSPTFRTKATAGHWRARRVLAVPDSTLPIGLSGISLATADSGAAFTLRIPAWGRPDYRFSRLTLLREPGPTAFDWQVHDARGRLLATVPGAGPSLSSAVVFDSLRDFVELRTVRRRPGQTGTRLYGLLLDNGRAGLVYHAIGVNGAAVRHYNRALQFFAQQPLLQPDLVIVSLGTNDAYDAGFSPQRFAQQLDTLVSRLRRGSPQADVLLTAPADSYRARRYRNPDLVRLRTVLQAYCAAHDLAYWDFAAVQGGYGSMRAWQAHGLAQPDLVHFTTKGYELQGLLLYLALQDGFSLPPPR</sequence>
<dbReference type="InterPro" id="IPR036514">
    <property type="entry name" value="SGNH_hydro_sf"/>
</dbReference>
<dbReference type="EMBL" id="JAUQSX010000002">
    <property type="protein sequence ID" value="MDO7845541.1"/>
    <property type="molecule type" value="Genomic_DNA"/>
</dbReference>
<protein>
    <submittedName>
        <fullName evidence="2">GDSL-type esterase/lipase family protein</fullName>
    </submittedName>
</protein>
<evidence type="ECO:0000313" key="2">
    <source>
        <dbReference type="EMBL" id="MDO7845541.1"/>
    </source>
</evidence>
<keyword evidence="3" id="KW-1185">Reference proteome</keyword>
<proteinExistence type="predicted"/>
<dbReference type="InterPro" id="IPR051532">
    <property type="entry name" value="Ester_Hydrolysis_Enzymes"/>
</dbReference>
<dbReference type="InterPro" id="IPR013830">
    <property type="entry name" value="SGNH_hydro"/>
</dbReference>
<dbReference type="RefSeq" id="WP_305010235.1">
    <property type="nucleotide sequence ID" value="NZ_JAUQSX010000002.1"/>
</dbReference>
<name>A0ABT9A9A6_9BACT</name>
<feature type="domain" description="SGNH hydrolase-type esterase" evidence="1">
    <location>
        <begin position="251"/>
        <end position="399"/>
    </location>
</feature>
<dbReference type="Pfam" id="PF13472">
    <property type="entry name" value="Lipase_GDSL_2"/>
    <property type="match status" value="1"/>
</dbReference>
<dbReference type="Gene3D" id="2.60.120.1360">
    <property type="match status" value="1"/>
</dbReference>
<reference evidence="2" key="1">
    <citation type="submission" date="2023-07" db="EMBL/GenBank/DDBJ databases">
        <authorList>
            <person name="Kim M.K."/>
        </authorList>
    </citation>
    <scope>NUCLEOTIDE SEQUENCE</scope>
    <source>
        <strain evidence="2">M29</strain>
    </source>
</reference>